<dbReference type="VEuPathDB" id="PlasmoDB:PocGH01_00073600"/>
<dbReference type="EMBL" id="FLRJ01000374">
    <property type="protein sequence ID" value="SBT73462.1"/>
    <property type="molecule type" value="Genomic_DNA"/>
</dbReference>
<protein>
    <submittedName>
        <fullName evidence="2">Plasmodium vivax Vir protein, putative</fullName>
    </submittedName>
</protein>
<keyword evidence="1" id="KW-1133">Transmembrane helix</keyword>
<dbReference type="InterPro" id="IPR008780">
    <property type="entry name" value="Plasmodium_Vir"/>
</dbReference>
<dbReference type="VEuPathDB" id="PlasmoDB:POWCR01_000114900"/>
<evidence type="ECO:0000256" key="1">
    <source>
        <dbReference type="SAM" id="Phobius"/>
    </source>
</evidence>
<sequence length="288" mass="34060">MTEEIYTFVSSLDEYNDKLVNIDVTEGLFGESKCINFGKEYFKDVDKTCEQIFKYLNNLKARTHKSYRIEGCKYLNYRIYKEDILKENVFFNALSFYKYLIVEDEDYIEEDVCDGYIESISKDVVEKADKLIDLHNEIKQFVQSKLSVINDRCNYAKKCFELYVNLKDTFCITGLNTFCNELVKLKEKYDKEMQLLTCSDAPKTLPSIQNYDLTVITLTPFAIVLIICFTLFILYKFNAYGIFLHPRIRKLKKIWNNKDLETEQISNVYDNNYSNINNNKYSISYHSL</sequence>
<feature type="transmembrane region" description="Helical" evidence="1">
    <location>
        <begin position="221"/>
        <end position="243"/>
    </location>
</feature>
<dbReference type="Proteomes" id="UP000243200">
    <property type="component" value="Unassembled WGS sequence"/>
</dbReference>
<gene>
    <name evidence="2" type="primary">PowCR01_000114900</name>
    <name evidence="2" type="ORF">POWCR01_000114900</name>
</gene>
<evidence type="ECO:0000313" key="2">
    <source>
        <dbReference type="EMBL" id="SBT73462.1"/>
    </source>
</evidence>
<reference evidence="2 3" key="1">
    <citation type="submission" date="2016-06" db="EMBL/GenBank/DDBJ databases">
        <authorList>
            <consortium name="Pathogen Informatics"/>
        </authorList>
    </citation>
    <scope>NUCLEOTIDE SEQUENCE [LARGE SCALE GENOMIC DNA]</scope>
</reference>
<dbReference type="Pfam" id="PF05795">
    <property type="entry name" value="Plasmodium_Vir"/>
    <property type="match status" value="1"/>
</dbReference>
<accession>A0A1C3KI37</accession>
<dbReference type="OrthoDB" id="387682at2759"/>
<keyword evidence="1" id="KW-0472">Membrane</keyword>
<keyword evidence="1" id="KW-0812">Transmembrane</keyword>
<evidence type="ECO:0000313" key="3">
    <source>
        <dbReference type="Proteomes" id="UP000243200"/>
    </source>
</evidence>
<proteinExistence type="predicted"/>
<name>A0A1C3KI37_PLAOA</name>
<organism evidence="2 3">
    <name type="scientific">Plasmodium ovale</name>
    <name type="common">malaria parasite P. ovale</name>
    <dbReference type="NCBI Taxonomy" id="36330"/>
    <lineage>
        <taxon>Eukaryota</taxon>
        <taxon>Sar</taxon>
        <taxon>Alveolata</taxon>
        <taxon>Apicomplexa</taxon>
        <taxon>Aconoidasida</taxon>
        <taxon>Haemosporida</taxon>
        <taxon>Plasmodiidae</taxon>
        <taxon>Plasmodium</taxon>
        <taxon>Plasmodium (Plasmodium)</taxon>
    </lineage>
</organism>
<dbReference type="AlphaFoldDB" id="A0A1C3KI37"/>